<dbReference type="NCBIfam" id="NF033559">
    <property type="entry name" value="transpos_IS1634"/>
    <property type="match status" value="1"/>
</dbReference>
<dbReference type="OrthoDB" id="740398at2"/>
<sequence length="509" mass="58494">MFVRKKSNASGIVSVQVIDKSHGNYQVVKTIGSSADAVEVQSLYLKGKRWIEAHLGQQDMFNQADQAQEEKQVVEYLFSNIESVLINGTQLILEKVFKSVGFDKLGDDVLKHLVTARLSQPLSKSATVTYLKDHFDEDLHYQKIYRYMDKLYNTKQEEIQRISVDHSRKVLGDEIGLLFYDVTTLYFETDHSDDLRERGFSKDGKHAQPQVVLGLLVSRGGYPLSYSIFNGAQYEGRTMLPIVEDFVTRFKLNDFVIVADSGLMNKKNKDLLNSAGYKYILGARIKNESEKTKDWILSLNKSDGIFNEKKIKGTRLIVGYSSKRAKKDKYNRDKGIKRLEAAYKSGKVTKDHINKRGYNKFLEISQDIKVTISQEKIKEDERWDGLKGYITNTDLPAMEVYEQYNGLWVIENAFRVTKGTIELRPMFHFTPKRIEAHVTICFVAFKVYKELERILKLKGINLSVDKVLNIAKTITTIKVRLPKSDTVMTKTMLLTPRHQSIADLIYYDI</sequence>
<dbReference type="KEGG" id="ark:D6B99_02195"/>
<dbReference type="InterPro" id="IPR047654">
    <property type="entry name" value="IS1634_transpos"/>
</dbReference>
<dbReference type="InterPro" id="IPR012337">
    <property type="entry name" value="RNaseH-like_sf"/>
</dbReference>
<keyword evidence="4" id="KW-1185">Reference proteome</keyword>
<dbReference type="GO" id="GO:0004803">
    <property type="term" value="F:transposase activity"/>
    <property type="evidence" value="ECO:0007669"/>
    <property type="project" value="InterPro"/>
</dbReference>
<accession>A0A386HQG7</accession>
<evidence type="ECO:0000313" key="4">
    <source>
        <dbReference type="Proteomes" id="UP000266118"/>
    </source>
</evidence>
<organism evidence="3 4">
    <name type="scientific">Arachidicoccus soli</name>
    <dbReference type="NCBI Taxonomy" id="2341117"/>
    <lineage>
        <taxon>Bacteria</taxon>
        <taxon>Pseudomonadati</taxon>
        <taxon>Bacteroidota</taxon>
        <taxon>Chitinophagia</taxon>
        <taxon>Chitinophagales</taxon>
        <taxon>Chitinophagaceae</taxon>
        <taxon>Arachidicoccus</taxon>
    </lineage>
</organism>
<dbReference type="AlphaFoldDB" id="A0A386HQG7"/>
<dbReference type="Proteomes" id="UP000266118">
    <property type="component" value="Chromosome"/>
</dbReference>
<dbReference type="InterPro" id="IPR002559">
    <property type="entry name" value="Transposase_11"/>
</dbReference>
<dbReference type="SUPFAM" id="SSF53098">
    <property type="entry name" value="Ribonuclease H-like"/>
    <property type="match status" value="1"/>
</dbReference>
<name>A0A386HQG7_9BACT</name>
<reference evidence="3 4" key="1">
    <citation type="submission" date="2018-09" db="EMBL/GenBank/DDBJ databases">
        <title>Arachidicoccus sp. nov., a bacterium isolated from soil.</title>
        <authorList>
            <person name="Weon H.-Y."/>
            <person name="Kwon S.-W."/>
            <person name="Lee S.A."/>
        </authorList>
    </citation>
    <scope>NUCLEOTIDE SEQUENCE [LARGE SCALE GENOMIC DNA]</scope>
    <source>
        <strain evidence="3 4">KIS59-12</strain>
    </source>
</reference>
<dbReference type="GO" id="GO:0003677">
    <property type="term" value="F:DNA binding"/>
    <property type="evidence" value="ECO:0007669"/>
    <property type="project" value="InterPro"/>
</dbReference>
<dbReference type="KEGG" id="ark:D6B99_10225"/>
<dbReference type="EMBL" id="CP032489">
    <property type="protein sequence ID" value="AYD46530.1"/>
    <property type="molecule type" value="Genomic_DNA"/>
</dbReference>
<gene>
    <name evidence="2" type="ORF">D6B99_02195</name>
    <name evidence="3" type="ORF">D6B99_10225</name>
</gene>
<protein>
    <submittedName>
        <fullName evidence="3">IS1634 family transposase</fullName>
    </submittedName>
</protein>
<evidence type="ECO:0000259" key="1">
    <source>
        <dbReference type="Pfam" id="PF01609"/>
    </source>
</evidence>
<dbReference type="GO" id="GO:0006313">
    <property type="term" value="P:DNA transposition"/>
    <property type="evidence" value="ECO:0007669"/>
    <property type="project" value="InterPro"/>
</dbReference>
<dbReference type="Pfam" id="PF01609">
    <property type="entry name" value="DDE_Tnp_1"/>
    <property type="match status" value="1"/>
</dbReference>
<evidence type="ECO:0000313" key="2">
    <source>
        <dbReference type="EMBL" id="AYD46530.1"/>
    </source>
</evidence>
<dbReference type="RefSeq" id="WP_119984651.1">
    <property type="nucleotide sequence ID" value="NZ_CP032489.1"/>
</dbReference>
<proteinExistence type="predicted"/>
<feature type="domain" description="Transposase IS4-like" evidence="1">
    <location>
        <begin position="179"/>
        <end position="444"/>
    </location>
</feature>
<evidence type="ECO:0000313" key="3">
    <source>
        <dbReference type="EMBL" id="AYD47932.1"/>
    </source>
</evidence>
<dbReference type="EMBL" id="CP032489">
    <property type="protein sequence ID" value="AYD47932.1"/>
    <property type="molecule type" value="Genomic_DNA"/>
</dbReference>